<evidence type="ECO:0000313" key="4">
    <source>
        <dbReference type="EMBL" id="MDP9821304.1"/>
    </source>
</evidence>
<comment type="caution">
    <text evidence="4">The sequence shown here is derived from an EMBL/GenBank/DDBJ whole genome shotgun (WGS) entry which is preliminary data.</text>
</comment>
<dbReference type="Pfam" id="PF12089">
    <property type="entry name" value="DUF3566"/>
    <property type="match status" value="1"/>
</dbReference>
<name>A0ABT9NLK1_9ACTN</name>
<feature type="transmembrane region" description="Helical" evidence="2">
    <location>
        <begin position="98"/>
        <end position="120"/>
    </location>
</feature>
<dbReference type="EMBL" id="JAUSQM010000001">
    <property type="protein sequence ID" value="MDP9821304.1"/>
    <property type="molecule type" value="Genomic_DNA"/>
</dbReference>
<evidence type="ECO:0000259" key="3">
    <source>
        <dbReference type="Pfam" id="PF12089"/>
    </source>
</evidence>
<feature type="domain" description="DUF3566" evidence="3">
    <location>
        <begin position="80"/>
        <end position="197"/>
    </location>
</feature>
<feature type="region of interest" description="Disordered" evidence="1">
    <location>
        <begin position="1"/>
        <end position="82"/>
    </location>
</feature>
<feature type="compositionally biased region" description="Low complexity" evidence="1">
    <location>
        <begin position="52"/>
        <end position="75"/>
    </location>
</feature>
<feature type="transmembrane region" description="Helical" evidence="2">
    <location>
        <begin position="155"/>
        <end position="181"/>
    </location>
</feature>
<keyword evidence="5" id="KW-1185">Reference proteome</keyword>
<keyword evidence="2" id="KW-0472">Membrane</keyword>
<protein>
    <recommendedName>
        <fullName evidence="3">DUF3566 domain-containing protein</fullName>
    </recommendedName>
</protein>
<dbReference type="InterPro" id="IPR021949">
    <property type="entry name" value="DUF3566_TM"/>
</dbReference>
<sequence>MSDRTPFHEQVRAALEADRPDGGPARSSESATTSTSRSSGKSAGPAKQPQNRAEAPQAARSSAAGQSAPRRPSAAKGSTRSARLRLTRVDPWSVMKTAFLLSIALGVVTVVSVAIVWGVLGAAGVWDSINTSIQQVVGDSGTSFDVEDYLGTGRVLGFTMLVAVADVILLTAIATLGAFLYNLSAALLGGLEVTLAEDER</sequence>
<evidence type="ECO:0000256" key="2">
    <source>
        <dbReference type="SAM" id="Phobius"/>
    </source>
</evidence>
<dbReference type="Proteomes" id="UP001240447">
    <property type="component" value="Unassembled WGS sequence"/>
</dbReference>
<feature type="compositionally biased region" description="Low complexity" evidence="1">
    <location>
        <begin position="25"/>
        <end position="44"/>
    </location>
</feature>
<keyword evidence="2" id="KW-1133">Transmembrane helix</keyword>
<evidence type="ECO:0000256" key="1">
    <source>
        <dbReference type="SAM" id="MobiDB-lite"/>
    </source>
</evidence>
<feature type="compositionally biased region" description="Basic and acidic residues" evidence="1">
    <location>
        <begin position="1"/>
        <end position="21"/>
    </location>
</feature>
<accession>A0ABT9NLK1</accession>
<organism evidence="4 5">
    <name type="scientific">Nocardioides massiliensis</name>
    <dbReference type="NCBI Taxonomy" id="1325935"/>
    <lineage>
        <taxon>Bacteria</taxon>
        <taxon>Bacillati</taxon>
        <taxon>Actinomycetota</taxon>
        <taxon>Actinomycetes</taxon>
        <taxon>Propionibacteriales</taxon>
        <taxon>Nocardioidaceae</taxon>
        <taxon>Nocardioides</taxon>
    </lineage>
</organism>
<dbReference type="RefSeq" id="WP_068116430.1">
    <property type="nucleotide sequence ID" value="NZ_CCXJ01000022.1"/>
</dbReference>
<reference evidence="4 5" key="1">
    <citation type="submission" date="2023-07" db="EMBL/GenBank/DDBJ databases">
        <title>Sequencing the genomes of 1000 actinobacteria strains.</title>
        <authorList>
            <person name="Klenk H.-P."/>
        </authorList>
    </citation>
    <scope>NUCLEOTIDE SEQUENCE [LARGE SCALE GENOMIC DNA]</scope>
    <source>
        <strain evidence="4 5">GD13</strain>
    </source>
</reference>
<keyword evidence="2" id="KW-0812">Transmembrane</keyword>
<gene>
    <name evidence="4" type="ORF">J2S59_001113</name>
</gene>
<evidence type="ECO:0000313" key="5">
    <source>
        <dbReference type="Proteomes" id="UP001240447"/>
    </source>
</evidence>
<proteinExistence type="predicted"/>